<dbReference type="EMBL" id="AFNH02000957">
    <property type="protein sequence ID" value="EZG48977.1"/>
    <property type="molecule type" value="Genomic_DNA"/>
</dbReference>
<reference evidence="2" key="1">
    <citation type="submission" date="2013-12" db="EMBL/GenBank/DDBJ databases">
        <authorList>
            <person name="Omoto C.K."/>
            <person name="Sibley D."/>
            <person name="Venepally P."/>
            <person name="Hadjithomas M."/>
            <person name="Karamycheva S."/>
            <person name="Brunk B."/>
            <person name="Roos D."/>
            <person name="Caler E."/>
            <person name="Lorenzi H."/>
        </authorList>
    </citation>
    <scope>NUCLEOTIDE SEQUENCE</scope>
</reference>
<evidence type="ECO:0000313" key="2">
    <source>
        <dbReference type="EMBL" id="EZG48977.1"/>
    </source>
</evidence>
<protein>
    <submittedName>
        <fullName evidence="2">Uncharacterized protein</fullName>
    </submittedName>
</protein>
<evidence type="ECO:0000256" key="1">
    <source>
        <dbReference type="SAM" id="MobiDB-lite"/>
    </source>
</evidence>
<organism evidence="2 3">
    <name type="scientific">Gregarina niphandrodes</name>
    <name type="common">Septate eugregarine</name>
    <dbReference type="NCBI Taxonomy" id="110365"/>
    <lineage>
        <taxon>Eukaryota</taxon>
        <taxon>Sar</taxon>
        <taxon>Alveolata</taxon>
        <taxon>Apicomplexa</taxon>
        <taxon>Conoidasida</taxon>
        <taxon>Gregarinasina</taxon>
        <taxon>Eugregarinorida</taxon>
        <taxon>Gregarinidae</taxon>
        <taxon>Gregarina</taxon>
    </lineage>
</organism>
<proteinExistence type="predicted"/>
<comment type="caution">
    <text evidence="2">The sequence shown here is derived from an EMBL/GenBank/DDBJ whole genome shotgun (WGS) entry which is preliminary data.</text>
</comment>
<name>A0A023B200_GRENI</name>
<dbReference type="AlphaFoldDB" id="A0A023B200"/>
<evidence type="ECO:0000313" key="3">
    <source>
        <dbReference type="Proteomes" id="UP000019763"/>
    </source>
</evidence>
<gene>
    <name evidence="2" type="ORF">GNI_128170</name>
</gene>
<sequence length="541" mass="60705">MRASPVSGRRSGRRTWALALANGWGGCPDGAAAAHEHRLQRIAAYFHSQPWFVSSLDRSLCVREAVNRFPLAELGLAVFKLKSAQAELLPLVQSVVSQLSDVIVRRVHDLLVPAATLTNFHGIFSKHLKTACGDESGAIILAQEHGLLPHDDPPADQDENYRRNDDHRRNEDCLSDRWEEYLSGIPLPRFRQQQERDSSQLPRTLKKLVDEVEQQKRETDQVVWEMSGRVGPLIEYVELPTADVHFAGRGSSPFALRASVGQRQLWENQLYSVNFFGGSVPVEASTVKRAIEQTRKMEAKMFSELRRVREEVVSHAVLLRAVGMALQPRHFASATADVRYCRAAVITFLNSLVDVQVGDATTSRFFGSLPQVNYEYLRWLRGAQQKFGSIPKALAAAHQWVSNPYHVCVVKYLDKSEQFMALTTEEIKQIDEAIVIRGDLPDTVEFPIISENDLFDKVLEPGKSSLSQNKKPAVKAAARTKTSAGGPKGILKREKPIPPITTTRTEIRVNKEAKRTAARNVTTRRNNSTSTLCERLKRIFN</sequence>
<feature type="region of interest" description="Disordered" evidence="1">
    <location>
        <begin position="147"/>
        <end position="169"/>
    </location>
</feature>
<accession>A0A023B200</accession>
<dbReference type="RefSeq" id="XP_011132066.1">
    <property type="nucleotide sequence ID" value="XM_011133764.1"/>
</dbReference>
<feature type="region of interest" description="Disordered" evidence="1">
    <location>
        <begin position="465"/>
        <end position="495"/>
    </location>
</feature>
<keyword evidence="3" id="KW-1185">Reference proteome</keyword>
<dbReference type="PROSITE" id="PS51257">
    <property type="entry name" value="PROKAR_LIPOPROTEIN"/>
    <property type="match status" value="1"/>
</dbReference>
<dbReference type="VEuPathDB" id="CryptoDB:GNI_128170"/>
<dbReference type="Proteomes" id="UP000019763">
    <property type="component" value="Unassembled WGS sequence"/>
</dbReference>
<dbReference type="GeneID" id="22914487"/>